<dbReference type="Pfam" id="PF13509">
    <property type="entry name" value="S1_2"/>
    <property type="match status" value="1"/>
</dbReference>
<dbReference type="InterPro" id="IPR014464">
    <property type="entry name" value="CvfB_fam"/>
</dbReference>
<dbReference type="Proteomes" id="UP001058461">
    <property type="component" value="Chromosome"/>
</dbReference>
<dbReference type="InterPro" id="IPR040764">
    <property type="entry name" value="CvfB_WH"/>
</dbReference>
<comment type="similarity">
    <text evidence="1">Belongs to the CvfB family.</text>
</comment>
<keyword evidence="4" id="KW-1185">Reference proteome</keyword>
<evidence type="ECO:0000259" key="2">
    <source>
        <dbReference type="SMART" id="SM00316"/>
    </source>
</evidence>
<sequence>MVATGRYNRLSVIKHKEFGVYLDGENLGEILLPARYVPDNCQIGDELDVFVYLDSEDYLIATTDKPLAQVGDFVLLRCADVTPVGAFLDWGLPKQLLVPFSEQPVRMQKDKSYLVHIYLDNITNRIVATTKLDRFLDKIPATFKDGDAVELTIANRTDLGIKAVINDTHWGLIHQSDLFRRLHFGQKLQGYIKHARPDGKLDLCLDKPGYGKISGLAGQVLERLKAEGGYMAVNDKTDPQVITRLFGSSKKAFKMAIGTLYKQRLIDISPDGIRLTESD</sequence>
<dbReference type="SUPFAM" id="SSF50249">
    <property type="entry name" value="Nucleic acid-binding proteins"/>
    <property type="match status" value="1"/>
</dbReference>
<dbReference type="InterPro" id="IPR003029">
    <property type="entry name" value="S1_domain"/>
</dbReference>
<dbReference type="Gene3D" id="2.40.50.140">
    <property type="entry name" value="Nucleic acid-binding proteins"/>
    <property type="match status" value="2"/>
</dbReference>
<feature type="domain" description="S1 motif" evidence="2">
    <location>
        <begin position="69"/>
        <end position="131"/>
    </location>
</feature>
<dbReference type="PANTHER" id="PTHR37296:SF1">
    <property type="entry name" value="CONSERVED VIRULENCE FACTOR B"/>
    <property type="match status" value="1"/>
</dbReference>
<gene>
    <name evidence="3" type="ORF">KDW95_20245</name>
</gene>
<dbReference type="SMART" id="SM00316">
    <property type="entry name" value="S1"/>
    <property type="match status" value="2"/>
</dbReference>
<name>A0ABY5HKS1_9GAMM</name>
<dbReference type="RefSeq" id="WP_255853592.1">
    <property type="nucleotide sequence ID" value="NZ_CP073347.1"/>
</dbReference>
<dbReference type="InterPro" id="IPR039566">
    <property type="entry name" value="CvfB_S1_st"/>
</dbReference>
<evidence type="ECO:0000313" key="4">
    <source>
        <dbReference type="Proteomes" id="UP001058461"/>
    </source>
</evidence>
<dbReference type="PIRSF" id="PIRSF012524">
    <property type="entry name" value="YitL_S1"/>
    <property type="match status" value="1"/>
</dbReference>
<accession>A0ABY5HKS1</accession>
<feature type="domain" description="S1 motif" evidence="2">
    <location>
        <begin position="144"/>
        <end position="206"/>
    </location>
</feature>
<evidence type="ECO:0000256" key="1">
    <source>
        <dbReference type="PIRNR" id="PIRNR012524"/>
    </source>
</evidence>
<protein>
    <submittedName>
        <fullName evidence="3">GntR family transcriptional regulator</fullName>
    </submittedName>
</protein>
<proteinExistence type="inferred from homology"/>
<organism evidence="3 4">
    <name type="scientific">Marinobacterium rhizophilum</name>
    <dbReference type="NCBI Taxonomy" id="420402"/>
    <lineage>
        <taxon>Bacteria</taxon>
        <taxon>Pseudomonadati</taxon>
        <taxon>Pseudomonadota</taxon>
        <taxon>Gammaproteobacteria</taxon>
        <taxon>Oceanospirillales</taxon>
        <taxon>Oceanospirillaceae</taxon>
        <taxon>Marinobacterium</taxon>
    </lineage>
</organism>
<dbReference type="PANTHER" id="PTHR37296">
    <property type="entry name" value="CONSERVED VIRULENCE FACTOR B"/>
    <property type="match status" value="1"/>
</dbReference>
<evidence type="ECO:0000313" key="3">
    <source>
        <dbReference type="EMBL" id="UTW11556.1"/>
    </source>
</evidence>
<dbReference type="Gene3D" id="1.10.10.10">
    <property type="entry name" value="Winged helix-like DNA-binding domain superfamily/Winged helix DNA-binding domain"/>
    <property type="match status" value="1"/>
</dbReference>
<dbReference type="InterPro" id="IPR012340">
    <property type="entry name" value="NA-bd_OB-fold"/>
</dbReference>
<dbReference type="EMBL" id="CP073347">
    <property type="protein sequence ID" value="UTW11556.1"/>
    <property type="molecule type" value="Genomic_DNA"/>
</dbReference>
<reference evidence="3" key="1">
    <citation type="submission" date="2021-04" db="EMBL/GenBank/DDBJ databases">
        <title>Oceanospirillales bacteria with DddD are important DMSP degraders in coastal seawater.</title>
        <authorList>
            <person name="Liu J."/>
        </authorList>
    </citation>
    <scope>NUCLEOTIDE SEQUENCE</scope>
    <source>
        <strain evidence="3">D13-1</strain>
    </source>
</reference>
<dbReference type="InterPro" id="IPR036388">
    <property type="entry name" value="WH-like_DNA-bd_sf"/>
</dbReference>
<dbReference type="Pfam" id="PF17783">
    <property type="entry name" value="WHD_CvfB"/>
    <property type="match status" value="1"/>
</dbReference>